<accession>A0A1J9Q2G5</accession>
<reference evidence="9 10" key="1">
    <citation type="submission" date="2015-08" db="EMBL/GenBank/DDBJ databases">
        <title>Emmonsia species relationships and genome sequence.</title>
        <authorList>
            <person name="Cuomo C.A."/>
            <person name="Schwartz I.S."/>
            <person name="Kenyon C."/>
            <person name="De Hoog G.S."/>
            <person name="Govender N.P."/>
            <person name="Botha A."/>
            <person name="Moreno L."/>
            <person name="De Vries M."/>
            <person name="Munoz J.F."/>
            <person name="Stielow J.B."/>
        </authorList>
    </citation>
    <scope>NUCLEOTIDE SEQUENCE [LARGE SCALE GENOMIC DNA]</scope>
    <source>
        <strain evidence="9 10">EI222</strain>
    </source>
</reference>
<sequence>MTVANYHDENRGPENLDGLEYQSSYLYQPVQKNTSRDERPSKKRKVSNAPAPRKQNDLPFAPLLEGNEDIEFVKLRYSLFQEFWDTQEQQIQAILRDVDWEILDNVSTFVEHTSHDNCNGRIPAGLITLGSNFSSMGRLLDRLQRQIQSAATGQVVALDSGDASNLKTVLKHIIRSGTSVVNNVDGDQELPTDRAGPKPLAYDLDILHDHVKQKGIRKVVIAFRDSEAFDHSLLTDLISLLSSWVDRIPFVLLFGIATSVELFEARLPRSLVNLLQGRRFDIQDSGDSVNRIYTTLQMCQGGTLWLGHSVSRILFERSKDHFQSPEGFANGIKYVYMAHFFANPLCTLLSEIESANILHSDLCEAIRNIPSFRRHVHGLLDEGEAGKARTLLEDDELLARYARANLRSGQEKISAMLHSVENMSTVLRILKIPRTPTLSELIIQALAGELLGSKIVEDMLAVLKKSPSNTIETLLGTLPQGMVELHAFRDVQGTLQSLLQNKKGSGPLRSEYDEYHSTHKTTVVRQRVEFTKSKAKLSKQDIEYTAFVNDLSVAFRDYFSVNLISPLELFMHEAFIYDLKTPIKSAFTPRPRSTIERALSAPFDYLATSALSADEEEMMPSKPAISILYNLYSETGSLINVYDLWRAYYTMAGSDDGEEPDERQALAVFYRALSELKMMGMVKHSKKKIDHLAKLTWMGL</sequence>
<dbReference type="InterPro" id="IPR020795">
    <property type="entry name" value="ORC3"/>
</dbReference>
<dbReference type="AlphaFoldDB" id="A0A1J9Q2G5"/>
<feature type="compositionally biased region" description="Basic and acidic residues" evidence="6">
    <location>
        <begin position="1"/>
        <end position="14"/>
    </location>
</feature>
<dbReference type="Pfam" id="PF07034">
    <property type="entry name" value="ORC3_N"/>
    <property type="match status" value="1"/>
</dbReference>
<proteinExistence type="inferred from homology"/>
<evidence type="ECO:0000259" key="8">
    <source>
        <dbReference type="Pfam" id="PF18137"/>
    </source>
</evidence>
<comment type="similarity">
    <text evidence="2">Belongs to the ORC3 family.</text>
</comment>
<keyword evidence="10" id="KW-1185">Reference proteome</keyword>
<evidence type="ECO:0000313" key="10">
    <source>
        <dbReference type="Proteomes" id="UP000242791"/>
    </source>
</evidence>
<organism evidence="9 10">
    <name type="scientific">Blastomyces percursus</name>
    <dbReference type="NCBI Taxonomy" id="1658174"/>
    <lineage>
        <taxon>Eukaryota</taxon>
        <taxon>Fungi</taxon>
        <taxon>Dikarya</taxon>
        <taxon>Ascomycota</taxon>
        <taxon>Pezizomycotina</taxon>
        <taxon>Eurotiomycetes</taxon>
        <taxon>Eurotiomycetidae</taxon>
        <taxon>Onygenales</taxon>
        <taxon>Ajellomycetaceae</taxon>
        <taxon>Blastomyces</taxon>
    </lineage>
</organism>
<evidence type="ECO:0000313" key="9">
    <source>
        <dbReference type="EMBL" id="OJD22814.1"/>
    </source>
</evidence>
<dbReference type="VEuPathDB" id="FungiDB:ACJ73_05833"/>
<dbReference type="OrthoDB" id="10265211at2759"/>
<dbReference type="GO" id="GO:0003688">
    <property type="term" value="F:DNA replication origin binding"/>
    <property type="evidence" value="ECO:0007669"/>
    <property type="project" value="TreeGrafter"/>
</dbReference>
<evidence type="ECO:0000256" key="1">
    <source>
        <dbReference type="ARBA" id="ARBA00004123"/>
    </source>
</evidence>
<dbReference type="Pfam" id="PF18137">
    <property type="entry name" value="WHD_ORC"/>
    <property type="match status" value="1"/>
</dbReference>
<evidence type="ECO:0000256" key="3">
    <source>
        <dbReference type="ARBA" id="ARBA00022705"/>
    </source>
</evidence>
<evidence type="ECO:0000256" key="4">
    <source>
        <dbReference type="ARBA" id="ARBA00023125"/>
    </source>
</evidence>
<gene>
    <name evidence="9" type="ORF">ACJ73_05833</name>
</gene>
<dbReference type="GO" id="GO:0031261">
    <property type="term" value="C:DNA replication preinitiation complex"/>
    <property type="evidence" value="ECO:0007669"/>
    <property type="project" value="TreeGrafter"/>
</dbReference>
<feature type="region of interest" description="Disordered" evidence="6">
    <location>
        <begin position="27"/>
        <end position="61"/>
    </location>
</feature>
<dbReference type="GO" id="GO:0006270">
    <property type="term" value="P:DNA replication initiation"/>
    <property type="evidence" value="ECO:0007669"/>
    <property type="project" value="TreeGrafter"/>
</dbReference>
<keyword evidence="4" id="KW-0238">DNA-binding</keyword>
<protein>
    <recommendedName>
        <fullName evidence="11">Origin recognition complex subunit 3</fullName>
    </recommendedName>
</protein>
<dbReference type="Proteomes" id="UP000242791">
    <property type="component" value="Unassembled WGS sequence"/>
</dbReference>
<feature type="domain" description="Origin recognition complex subunit 3 N-terminal" evidence="7">
    <location>
        <begin position="48"/>
        <end position="347"/>
    </location>
</feature>
<dbReference type="STRING" id="1658174.A0A1J9Q2G5"/>
<evidence type="ECO:0000256" key="6">
    <source>
        <dbReference type="SAM" id="MobiDB-lite"/>
    </source>
</evidence>
<evidence type="ECO:0000256" key="5">
    <source>
        <dbReference type="ARBA" id="ARBA00023242"/>
    </source>
</evidence>
<dbReference type="GO" id="GO:0005664">
    <property type="term" value="C:nuclear origin of replication recognition complex"/>
    <property type="evidence" value="ECO:0007669"/>
    <property type="project" value="InterPro"/>
</dbReference>
<name>A0A1J9Q2G5_9EURO</name>
<comment type="subcellular location">
    <subcellularLocation>
        <location evidence="1">Nucleus</location>
    </subcellularLocation>
</comment>
<keyword evidence="5" id="KW-0539">Nucleus</keyword>
<comment type="caution">
    <text evidence="9">The sequence shown here is derived from an EMBL/GenBank/DDBJ whole genome shotgun (WGS) entry which is preliminary data.</text>
</comment>
<keyword evidence="3" id="KW-0235">DNA replication</keyword>
<dbReference type="PANTHER" id="PTHR12748:SF0">
    <property type="entry name" value="ORIGIN RECOGNITION COMPLEX SUBUNIT 3"/>
    <property type="match status" value="1"/>
</dbReference>
<evidence type="ECO:0000256" key="2">
    <source>
        <dbReference type="ARBA" id="ARBA00010977"/>
    </source>
</evidence>
<dbReference type="EMBL" id="LGTZ01000952">
    <property type="protein sequence ID" value="OJD22814.1"/>
    <property type="molecule type" value="Genomic_DNA"/>
</dbReference>
<evidence type="ECO:0000259" key="7">
    <source>
        <dbReference type="Pfam" id="PF07034"/>
    </source>
</evidence>
<feature type="domain" description="Origin recognition complex subunit 3 winged helix C-terminal" evidence="8">
    <location>
        <begin position="592"/>
        <end position="697"/>
    </location>
</feature>
<dbReference type="InterPro" id="IPR045667">
    <property type="entry name" value="ORC3_N"/>
</dbReference>
<feature type="region of interest" description="Disordered" evidence="6">
    <location>
        <begin position="1"/>
        <end position="20"/>
    </location>
</feature>
<evidence type="ECO:0008006" key="11">
    <source>
        <dbReference type="Google" id="ProtNLM"/>
    </source>
</evidence>
<dbReference type="PANTHER" id="PTHR12748">
    <property type="entry name" value="ORIGIN RECOGNITION COMPLEX SUBUNIT 3"/>
    <property type="match status" value="1"/>
</dbReference>
<dbReference type="InterPro" id="IPR040855">
    <property type="entry name" value="ORC_WH_C"/>
</dbReference>
<dbReference type="CDD" id="cd20704">
    <property type="entry name" value="Orc3"/>
    <property type="match status" value="1"/>
</dbReference>
<dbReference type="GO" id="GO:0005656">
    <property type="term" value="C:nuclear pre-replicative complex"/>
    <property type="evidence" value="ECO:0007669"/>
    <property type="project" value="TreeGrafter"/>
</dbReference>